<dbReference type="KEGG" id="str:Sterm_2281"/>
<dbReference type="Pfam" id="PF09084">
    <property type="entry name" value="NMT1"/>
    <property type="match status" value="1"/>
</dbReference>
<dbReference type="STRING" id="526218.Sterm_2281"/>
<dbReference type="Proteomes" id="UP000000845">
    <property type="component" value="Chromosome"/>
</dbReference>
<evidence type="ECO:0000259" key="1">
    <source>
        <dbReference type="Pfam" id="PF09084"/>
    </source>
</evidence>
<keyword evidence="3" id="KW-1185">Reference proteome</keyword>
<dbReference type="PANTHER" id="PTHR30024">
    <property type="entry name" value="ALIPHATIC SULFONATES-BINDING PROTEIN-RELATED"/>
    <property type="match status" value="1"/>
</dbReference>
<dbReference type="PIRSF" id="PIRSF027386">
    <property type="entry name" value="UCP027386_ABC_sbc_TM0202"/>
    <property type="match status" value="1"/>
</dbReference>
<dbReference type="SUPFAM" id="SSF53850">
    <property type="entry name" value="Periplasmic binding protein-like II"/>
    <property type="match status" value="1"/>
</dbReference>
<evidence type="ECO:0000313" key="2">
    <source>
        <dbReference type="EMBL" id="ACZ09135.1"/>
    </source>
</evidence>
<dbReference type="AlphaFoldDB" id="D1AKL9"/>
<dbReference type="InterPro" id="IPR015168">
    <property type="entry name" value="SsuA/THI5"/>
</dbReference>
<dbReference type="HOGENOM" id="CLU_062584_0_0_0"/>
<dbReference type="eggNOG" id="COG0715">
    <property type="taxonomic scope" value="Bacteria"/>
</dbReference>
<sequence length="327" mass="36123">MKKIGIIILSMLLIFGCGNGGVPKDDKNAGEEKITVKFIFPEGLPALSVLGMYSENKQFEDNVNIEYEKAATAETLTGSLLTEDDNIIAIVPSSLAAQLYNKNMGYKILGTVSWGSLYLVSSENISGLEDLKNKKTGIIGRGQTPDIVFRNILNKNNIDAESLDLEYFSSGTELASALAAGKIKTAVLSEPAASVLLKKNTDVKMILSLNEEWKKLYSNKYGFPQATLIAKEGVLKKYPDIAKKLALELEEQNKWLTGEGNKEDFLKKAELSIPAAFLPEIIKNSNINFLSIKETENYYLEYYKILSDFDVKTIGGKIPDSGIFYEK</sequence>
<accession>D1AKL9</accession>
<dbReference type="Gene3D" id="3.40.190.10">
    <property type="entry name" value="Periplasmic binding protein-like II"/>
    <property type="match status" value="2"/>
</dbReference>
<dbReference type="PANTHER" id="PTHR30024:SF46">
    <property type="entry name" value="ABC TRANSPORTER, SUBSTRATE-BINDING LIPOPROTEIN"/>
    <property type="match status" value="1"/>
</dbReference>
<dbReference type="EMBL" id="CP001739">
    <property type="protein sequence ID" value="ACZ09135.1"/>
    <property type="molecule type" value="Genomic_DNA"/>
</dbReference>
<dbReference type="InterPro" id="IPR027024">
    <property type="entry name" value="UCP027386_ABC_sbc_TM0202"/>
</dbReference>
<gene>
    <name evidence="2" type="ordered locus">Sterm_2281</name>
</gene>
<dbReference type="RefSeq" id="WP_012861729.1">
    <property type="nucleotide sequence ID" value="NC_013517.1"/>
</dbReference>
<dbReference type="PROSITE" id="PS51257">
    <property type="entry name" value="PROKAR_LIPOPROTEIN"/>
    <property type="match status" value="1"/>
</dbReference>
<organism evidence="2 3">
    <name type="scientific">Sebaldella termitidis (strain ATCC 33386 / NCTC 11300)</name>
    <dbReference type="NCBI Taxonomy" id="526218"/>
    <lineage>
        <taxon>Bacteria</taxon>
        <taxon>Fusobacteriati</taxon>
        <taxon>Fusobacteriota</taxon>
        <taxon>Fusobacteriia</taxon>
        <taxon>Fusobacteriales</taxon>
        <taxon>Leptotrichiaceae</taxon>
        <taxon>Sebaldella</taxon>
    </lineage>
</organism>
<name>D1AKL9_SEBTE</name>
<reference evidence="2 3" key="2">
    <citation type="journal article" date="2010" name="Stand. Genomic Sci.">
        <title>Complete genome sequence of Sebaldella termitidis type strain (NCTC 11300).</title>
        <authorList>
            <person name="Harmon-Smith M."/>
            <person name="Celia L."/>
            <person name="Chertkov O."/>
            <person name="Lapidus A."/>
            <person name="Copeland A."/>
            <person name="Glavina Del Rio T."/>
            <person name="Nolan M."/>
            <person name="Lucas S."/>
            <person name="Tice H."/>
            <person name="Cheng J.F."/>
            <person name="Han C."/>
            <person name="Detter J.C."/>
            <person name="Bruce D."/>
            <person name="Goodwin L."/>
            <person name="Pitluck S."/>
            <person name="Pati A."/>
            <person name="Liolios K."/>
            <person name="Ivanova N."/>
            <person name="Mavromatis K."/>
            <person name="Mikhailova N."/>
            <person name="Chen A."/>
            <person name="Palaniappan K."/>
            <person name="Land M."/>
            <person name="Hauser L."/>
            <person name="Chang Y.J."/>
            <person name="Jeffries C.D."/>
            <person name="Brettin T."/>
            <person name="Goker M."/>
            <person name="Beck B."/>
            <person name="Bristow J."/>
            <person name="Eisen J.A."/>
            <person name="Markowitz V."/>
            <person name="Hugenholtz P."/>
            <person name="Kyrpides N.C."/>
            <person name="Klenk H.P."/>
            <person name="Chen F."/>
        </authorList>
    </citation>
    <scope>NUCLEOTIDE SEQUENCE [LARGE SCALE GENOMIC DNA]</scope>
    <source>
        <strain evidence="3">ATCC 33386 / NCTC 11300</strain>
    </source>
</reference>
<feature type="domain" description="SsuA/THI5-like" evidence="1">
    <location>
        <begin position="120"/>
        <end position="245"/>
    </location>
</feature>
<reference evidence="3" key="1">
    <citation type="submission" date="2009-09" db="EMBL/GenBank/DDBJ databases">
        <title>The complete chromosome of Sebaldella termitidis ATCC 33386.</title>
        <authorList>
            <consortium name="US DOE Joint Genome Institute (JGI-PGF)"/>
            <person name="Lucas S."/>
            <person name="Copeland A."/>
            <person name="Lapidus A."/>
            <person name="Glavina del Rio T."/>
            <person name="Dalin E."/>
            <person name="Tice H."/>
            <person name="Bruce D."/>
            <person name="Goodwin L."/>
            <person name="Pitluck S."/>
            <person name="Kyrpides N."/>
            <person name="Mavromatis K."/>
            <person name="Ivanova N."/>
            <person name="Mikhailova N."/>
            <person name="Sims D."/>
            <person name="Meincke L."/>
            <person name="Brettin T."/>
            <person name="Detter J.C."/>
            <person name="Han C."/>
            <person name="Larimer F."/>
            <person name="Land M."/>
            <person name="Hauser L."/>
            <person name="Markowitz V."/>
            <person name="Cheng J.F."/>
            <person name="Hugenholtz P."/>
            <person name="Woyke T."/>
            <person name="Wu D."/>
            <person name="Eisen J.A."/>
        </authorList>
    </citation>
    <scope>NUCLEOTIDE SEQUENCE [LARGE SCALE GENOMIC DNA]</scope>
    <source>
        <strain evidence="3">ATCC 33386 / NCTC 11300</strain>
    </source>
</reference>
<protein>
    <submittedName>
        <fullName evidence="2">ABC-type nitrate/sulfonate/bicarbonate transport systems periplasmic components-like protein</fullName>
    </submittedName>
</protein>
<proteinExistence type="predicted"/>
<evidence type="ECO:0000313" key="3">
    <source>
        <dbReference type="Proteomes" id="UP000000845"/>
    </source>
</evidence>